<dbReference type="PROSITE" id="PS51471">
    <property type="entry name" value="FE2OG_OXY"/>
    <property type="match status" value="1"/>
</dbReference>
<keyword evidence="9" id="KW-1185">Reference proteome</keyword>
<keyword evidence="5" id="KW-0560">Oxidoreductase</keyword>
<dbReference type="OrthoDB" id="420380at2759"/>
<dbReference type="InterPro" id="IPR005123">
    <property type="entry name" value="Oxoglu/Fe-dep_dioxygenase_dom"/>
</dbReference>
<dbReference type="SMART" id="SM00702">
    <property type="entry name" value="P4Hc"/>
    <property type="match status" value="1"/>
</dbReference>
<dbReference type="Proteomes" id="UP000324222">
    <property type="component" value="Unassembled WGS sequence"/>
</dbReference>
<keyword evidence="6" id="KW-0408">Iron</keyword>
<keyword evidence="3" id="KW-0847">Vitamin C</keyword>
<keyword evidence="4" id="KW-0223">Dioxygenase</keyword>
<dbReference type="PANTHER" id="PTHR10869:SF216">
    <property type="entry name" value="PROCOLLAGEN-PROLINE 4-DIOXYGENASE"/>
    <property type="match status" value="1"/>
</dbReference>
<dbReference type="AlphaFoldDB" id="A0A5B7HBW2"/>
<gene>
    <name evidence="8" type="primary">P4HA2_2</name>
    <name evidence="8" type="ORF">E2C01_061534</name>
</gene>
<dbReference type="Gene3D" id="2.60.120.620">
    <property type="entry name" value="q2cbj1_9rhob like domain"/>
    <property type="match status" value="1"/>
</dbReference>
<proteinExistence type="predicted"/>
<evidence type="ECO:0000256" key="2">
    <source>
        <dbReference type="ARBA" id="ARBA00022723"/>
    </source>
</evidence>
<feature type="domain" description="Fe2OG dioxygenase" evidence="7">
    <location>
        <begin position="167"/>
        <end position="259"/>
    </location>
</feature>
<accession>A0A5B7HBW2</accession>
<comment type="caution">
    <text evidence="8">The sequence shown here is derived from an EMBL/GenBank/DDBJ whole genome shotgun (WGS) entry which is preliminary data.</text>
</comment>
<evidence type="ECO:0000259" key="7">
    <source>
        <dbReference type="PROSITE" id="PS51471"/>
    </source>
</evidence>
<evidence type="ECO:0000256" key="3">
    <source>
        <dbReference type="ARBA" id="ARBA00022896"/>
    </source>
</evidence>
<evidence type="ECO:0000256" key="5">
    <source>
        <dbReference type="ARBA" id="ARBA00023002"/>
    </source>
</evidence>
<keyword evidence="2" id="KW-0479">Metal-binding</keyword>
<comment type="cofactor">
    <cofactor evidence="1">
        <name>L-ascorbate</name>
        <dbReference type="ChEBI" id="CHEBI:38290"/>
    </cofactor>
</comment>
<dbReference type="EMBL" id="VSRR010026136">
    <property type="protein sequence ID" value="MPC67359.1"/>
    <property type="molecule type" value="Genomic_DNA"/>
</dbReference>
<evidence type="ECO:0000256" key="1">
    <source>
        <dbReference type="ARBA" id="ARBA00001961"/>
    </source>
</evidence>
<sequence length="260" mass="29248">MVTEMARHSNSEMLDNFSGLGIPISFQQEIYANHKGAEAVKRLDDLYRRLCRGEQIQSPEAFIGMKCGYVFGGSAYHRLMPFKAELRWADPIIVVYHDVLTEAETEAVKQLSLPRLATTMVHSFTTHQIRKSLARVGKTAWVKRGDDPVVDKILQRIEYMTGLSTLTSEDLHVLNYGIGGHYDAHVDFFDLEELNDVEAGGSTVFPTLGVEVAARRGSALFWFNLKRNGRGDYRTVHASCPVLLGEKWSHVADAWFVESV</sequence>
<evidence type="ECO:0000256" key="4">
    <source>
        <dbReference type="ARBA" id="ARBA00022964"/>
    </source>
</evidence>
<dbReference type="GO" id="GO:0005783">
    <property type="term" value="C:endoplasmic reticulum"/>
    <property type="evidence" value="ECO:0007669"/>
    <property type="project" value="TreeGrafter"/>
</dbReference>
<dbReference type="GO" id="GO:0005506">
    <property type="term" value="F:iron ion binding"/>
    <property type="evidence" value="ECO:0007669"/>
    <property type="project" value="InterPro"/>
</dbReference>
<dbReference type="PANTHER" id="PTHR10869">
    <property type="entry name" value="PROLYL 4-HYDROXYLASE ALPHA SUBUNIT"/>
    <property type="match status" value="1"/>
</dbReference>
<evidence type="ECO:0000256" key="6">
    <source>
        <dbReference type="ARBA" id="ARBA00023004"/>
    </source>
</evidence>
<reference evidence="8 9" key="1">
    <citation type="submission" date="2019-05" db="EMBL/GenBank/DDBJ databases">
        <title>Another draft genome of Portunus trituberculatus and its Hox gene families provides insights of decapod evolution.</title>
        <authorList>
            <person name="Jeong J.-H."/>
            <person name="Song I."/>
            <person name="Kim S."/>
            <person name="Choi T."/>
            <person name="Kim D."/>
            <person name="Ryu S."/>
            <person name="Kim W."/>
        </authorList>
    </citation>
    <scope>NUCLEOTIDE SEQUENCE [LARGE SCALE GENOMIC DNA]</scope>
    <source>
        <tissue evidence="8">Muscle</tissue>
    </source>
</reference>
<dbReference type="InterPro" id="IPR006620">
    <property type="entry name" value="Pro_4_hyd_alph"/>
</dbReference>
<evidence type="ECO:0000313" key="9">
    <source>
        <dbReference type="Proteomes" id="UP000324222"/>
    </source>
</evidence>
<evidence type="ECO:0000313" key="8">
    <source>
        <dbReference type="EMBL" id="MPC67359.1"/>
    </source>
</evidence>
<organism evidence="8 9">
    <name type="scientific">Portunus trituberculatus</name>
    <name type="common">Swimming crab</name>
    <name type="synonym">Neptunus trituberculatus</name>
    <dbReference type="NCBI Taxonomy" id="210409"/>
    <lineage>
        <taxon>Eukaryota</taxon>
        <taxon>Metazoa</taxon>
        <taxon>Ecdysozoa</taxon>
        <taxon>Arthropoda</taxon>
        <taxon>Crustacea</taxon>
        <taxon>Multicrustacea</taxon>
        <taxon>Malacostraca</taxon>
        <taxon>Eumalacostraca</taxon>
        <taxon>Eucarida</taxon>
        <taxon>Decapoda</taxon>
        <taxon>Pleocyemata</taxon>
        <taxon>Brachyura</taxon>
        <taxon>Eubrachyura</taxon>
        <taxon>Portunoidea</taxon>
        <taxon>Portunidae</taxon>
        <taxon>Portuninae</taxon>
        <taxon>Portunus</taxon>
    </lineage>
</organism>
<protein>
    <submittedName>
        <fullName evidence="8">Prolyl 4-hydroxylase subunit alpha-2</fullName>
    </submittedName>
</protein>
<dbReference type="InterPro" id="IPR045054">
    <property type="entry name" value="P4HA-like"/>
</dbReference>
<dbReference type="GO" id="GO:0004656">
    <property type="term" value="F:procollagen-proline 4-dioxygenase activity"/>
    <property type="evidence" value="ECO:0007669"/>
    <property type="project" value="TreeGrafter"/>
</dbReference>
<name>A0A5B7HBW2_PORTR</name>
<dbReference type="GO" id="GO:0031418">
    <property type="term" value="F:L-ascorbic acid binding"/>
    <property type="evidence" value="ECO:0007669"/>
    <property type="project" value="UniProtKB-KW"/>
</dbReference>